<comment type="caution">
    <text evidence="6">The sequence shown here is derived from an EMBL/GenBank/DDBJ whole genome shotgun (WGS) entry which is preliminary data.</text>
</comment>
<dbReference type="Proteomes" id="UP001375240">
    <property type="component" value="Unassembled WGS sequence"/>
</dbReference>
<dbReference type="GO" id="GO:0005634">
    <property type="term" value="C:nucleus"/>
    <property type="evidence" value="ECO:0007669"/>
    <property type="project" value="UniProtKB-ARBA"/>
</dbReference>
<evidence type="ECO:0000259" key="5">
    <source>
        <dbReference type="Pfam" id="PF04438"/>
    </source>
</evidence>
<dbReference type="CDD" id="cd21437">
    <property type="entry name" value="zf-HIT_ZNHIT1_like"/>
    <property type="match status" value="1"/>
</dbReference>
<dbReference type="AlphaFoldDB" id="A0AAV9V9C6"/>
<organism evidence="6 7">
    <name type="scientific">Orbilia brochopaga</name>
    <dbReference type="NCBI Taxonomy" id="3140254"/>
    <lineage>
        <taxon>Eukaryota</taxon>
        <taxon>Fungi</taxon>
        <taxon>Dikarya</taxon>
        <taxon>Ascomycota</taxon>
        <taxon>Pezizomycotina</taxon>
        <taxon>Orbiliomycetes</taxon>
        <taxon>Orbiliales</taxon>
        <taxon>Orbiliaceae</taxon>
        <taxon>Orbilia</taxon>
    </lineage>
</organism>
<feature type="domain" description="HIT-type" evidence="5">
    <location>
        <begin position="223"/>
        <end position="249"/>
    </location>
</feature>
<evidence type="ECO:0000256" key="3">
    <source>
        <dbReference type="ARBA" id="ARBA00022833"/>
    </source>
</evidence>
<keyword evidence="3" id="KW-0862">Zinc</keyword>
<name>A0AAV9V9C6_9PEZI</name>
<keyword evidence="1" id="KW-0479">Metal-binding</keyword>
<feature type="compositionally biased region" description="Low complexity" evidence="4">
    <location>
        <begin position="10"/>
        <end position="22"/>
    </location>
</feature>
<evidence type="ECO:0000256" key="4">
    <source>
        <dbReference type="SAM" id="MobiDB-lite"/>
    </source>
</evidence>
<dbReference type="PANTHER" id="PTHR13093">
    <property type="entry name" value="ZINC FINGER HIT DOMAIN CONTAINING PROTEIN 1"/>
    <property type="match status" value="1"/>
</dbReference>
<keyword evidence="7" id="KW-1185">Reference proteome</keyword>
<protein>
    <recommendedName>
        <fullName evidence="5">HIT-type domain-containing protein</fullName>
    </recommendedName>
</protein>
<evidence type="ECO:0000313" key="7">
    <source>
        <dbReference type="Proteomes" id="UP001375240"/>
    </source>
</evidence>
<dbReference type="InterPro" id="IPR007529">
    <property type="entry name" value="Znf_HIT"/>
</dbReference>
<gene>
    <name evidence="6" type="ORF">TWF696_004232</name>
</gene>
<feature type="region of interest" description="Disordered" evidence="4">
    <location>
        <begin position="138"/>
        <end position="159"/>
    </location>
</feature>
<dbReference type="InterPro" id="IPR039723">
    <property type="entry name" value="Vps71/ZNHIT1"/>
</dbReference>
<dbReference type="GO" id="GO:0006338">
    <property type="term" value="P:chromatin remodeling"/>
    <property type="evidence" value="ECO:0007669"/>
    <property type="project" value="InterPro"/>
</dbReference>
<proteinExistence type="predicted"/>
<evidence type="ECO:0000313" key="6">
    <source>
        <dbReference type="EMBL" id="KAK6355108.1"/>
    </source>
</evidence>
<dbReference type="Pfam" id="PF04438">
    <property type="entry name" value="zf-HIT"/>
    <property type="match status" value="1"/>
</dbReference>
<feature type="region of interest" description="Disordered" evidence="4">
    <location>
        <begin position="1"/>
        <end position="22"/>
    </location>
</feature>
<sequence>MSVELLPNTAAGRGSSGGSSWYYSSAPPAQSVSALPKPDDLRARKAKVAALAISTATSSAITTDIDTPIALTASSTSTLPQLSSLAAGAMGMHGPAASYKLDPQTARHIAELEKVNWRDTHIKLDSTTVPDISITATTSAASSTDKGKPKLAKPKPKSPNVRRILASAKTFHNHLSDDIASQELHLQNSSAHKHAHTDPAATPLGYVKCAAEPPAGTAERCRRTFCEICGYWGTIGCLRCGVRLCSAECGVTHREARCTRRF</sequence>
<keyword evidence="2" id="KW-0863">Zinc-finger</keyword>
<reference evidence="6 7" key="1">
    <citation type="submission" date="2019-10" db="EMBL/GenBank/DDBJ databases">
        <authorList>
            <person name="Palmer J.M."/>
        </authorList>
    </citation>
    <scope>NUCLEOTIDE SEQUENCE [LARGE SCALE GENOMIC DNA]</scope>
    <source>
        <strain evidence="6 7">TWF696</strain>
    </source>
</reference>
<evidence type="ECO:0000256" key="1">
    <source>
        <dbReference type="ARBA" id="ARBA00022723"/>
    </source>
</evidence>
<evidence type="ECO:0000256" key="2">
    <source>
        <dbReference type="ARBA" id="ARBA00022771"/>
    </source>
</evidence>
<accession>A0AAV9V9C6</accession>
<dbReference type="EMBL" id="JAVHNQ010000002">
    <property type="protein sequence ID" value="KAK6355108.1"/>
    <property type="molecule type" value="Genomic_DNA"/>
</dbReference>
<dbReference type="GO" id="GO:0008270">
    <property type="term" value="F:zinc ion binding"/>
    <property type="evidence" value="ECO:0007669"/>
    <property type="project" value="UniProtKB-KW"/>
</dbReference>